<name>A0A6G6Y233_9SPHN</name>
<accession>A0A6G6Y233</accession>
<evidence type="ECO:0000259" key="2">
    <source>
        <dbReference type="Pfam" id="PF09832"/>
    </source>
</evidence>
<reference evidence="3 4" key="1">
    <citation type="submission" date="2020-02" db="EMBL/GenBank/DDBJ databases">
        <authorList>
            <person name="Zheng R.K."/>
            <person name="Sun C.M."/>
        </authorList>
    </citation>
    <scope>NUCLEOTIDE SEQUENCE [LARGE SCALE GENOMIC DNA]</scope>
    <source>
        <strain evidence="4">zrk23</strain>
    </source>
</reference>
<gene>
    <name evidence="3" type="ORF">G5C33_02550</name>
</gene>
<dbReference type="EMBL" id="CP049109">
    <property type="protein sequence ID" value="QIG78778.1"/>
    <property type="molecule type" value="Genomic_DNA"/>
</dbReference>
<sequence>MKRLMAILCAALVVALPLGGAGAAGIPVQQHDAHWQAAYKLAQTVRTEAHVHAEIARLYDSDPGKALLQEPAIAELERQYPGIADVMMNSIRSYSTRDALERLPDLWERFADIYADGLTDAELAVVQAFYESPAGQRFLDATIAGLDPRPMMAEMIQRSERAAEASDISRMTTRAGVSAVGQLSSEDQAALMAFAKTGAFRKMSLLAPRIQQASADWANDQSPELMAEAQAAMVNAATAYMAQADLAPGKP</sequence>
<organism evidence="3 4">
    <name type="scientific">Stakelama tenebrarum</name>
    <dbReference type="NCBI Taxonomy" id="2711215"/>
    <lineage>
        <taxon>Bacteria</taxon>
        <taxon>Pseudomonadati</taxon>
        <taxon>Pseudomonadota</taxon>
        <taxon>Alphaproteobacteria</taxon>
        <taxon>Sphingomonadales</taxon>
        <taxon>Sphingomonadaceae</taxon>
        <taxon>Stakelama</taxon>
    </lineage>
</organism>
<feature type="domain" description="DUF2059" evidence="2">
    <location>
        <begin position="108"/>
        <end position="144"/>
    </location>
</feature>
<dbReference type="InterPro" id="IPR018637">
    <property type="entry name" value="DUF2059"/>
</dbReference>
<feature type="chain" id="PRO_5026332618" evidence="1">
    <location>
        <begin position="24"/>
        <end position="251"/>
    </location>
</feature>
<feature type="signal peptide" evidence="1">
    <location>
        <begin position="1"/>
        <end position="23"/>
    </location>
</feature>
<dbReference type="Proteomes" id="UP000501568">
    <property type="component" value="Chromosome"/>
</dbReference>
<proteinExistence type="predicted"/>
<dbReference type="Pfam" id="PF09832">
    <property type="entry name" value="DUF2059"/>
    <property type="match status" value="1"/>
</dbReference>
<protein>
    <submittedName>
        <fullName evidence="3">DUF2059 domain-containing protein</fullName>
    </submittedName>
</protein>
<keyword evidence="1" id="KW-0732">Signal</keyword>
<keyword evidence="4" id="KW-1185">Reference proteome</keyword>
<dbReference type="RefSeq" id="WP_165325776.1">
    <property type="nucleotide sequence ID" value="NZ_CP049109.1"/>
</dbReference>
<dbReference type="KEGG" id="spzr:G5C33_02550"/>
<dbReference type="AlphaFoldDB" id="A0A6G6Y233"/>
<evidence type="ECO:0000313" key="4">
    <source>
        <dbReference type="Proteomes" id="UP000501568"/>
    </source>
</evidence>
<evidence type="ECO:0000313" key="3">
    <source>
        <dbReference type="EMBL" id="QIG78778.1"/>
    </source>
</evidence>
<evidence type="ECO:0000256" key="1">
    <source>
        <dbReference type="SAM" id="SignalP"/>
    </source>
</evidence>